<organism evidence="3 4">
    <name type="scientific">Pycnococcus provasolii</name>
    <dbReference type="NCBI Taxonomy" id="41880"/>
    <lineage>
        <taxon>Eukaryota</taxon>
        <taxon>Viridiplantae</taxon>
        <taxon>Chlorophyta</taxon>
        <taxon>Pseudoscourfieldiophyceae</taxon>
        <taxon>Pseudoscourfieldiales</taxon>
        <taxon>Pycnococcaceae</taxon>
        <taxon>Pycnococcus</taxon>
    </lineage>
</organism>
<dbReference type="AlphaFoldDB" id="A0A830HHX4"/>
<sequence>MSLSPLGLAMPMGQTWQTSRTLVSSAPRLRNSVENEIYDRTRQQMVLGPTYPRVEPDAFVASNAQCIGNVDVHTKATVWYGAVLRGDESSVVVGPFAHIGEKTVLCTASATPTGLSARCLVGMYTQVGPQCVIKAATLENECVIGQRSIVGEGAVVETHAIVGPGSVVPPGTIVPSGQLWQGNPIEYVRDVTKDEKEDIRIFSRNLAYESSRAHSDELLPFGTQWREAEKLREKLGLKQPTFEIFETPEFELPPPVKAPPASL</sequence>
<evidence type="ECO:0000256" key="1">
    <source>
        <dbReference type="ARBA" id="ARBA00023595"/>
    </source>
</evidence>
<dbReference type="InterPro" id="IPR050484">
    <property type="entry name" value="Transf_Hexapept/Carb_Anhydrase"/>
</dbReference>
<dbReference type="Gene3D" id="2.160.10.10">
    <property type="entry name" value="Hexapeptide repeat proteins"/>
    <property type="match status" value="1"/>
</dbReference>
<comment type="caution">
    <text evidence="3">The sequence shown here is derived from an EMBL/GenBank/DDBJ whole genome shotgun (WGS) entry which is preliminary data.</text>
</comment>
<evidence type="ECO:0008006" key="5">
    <source>
        <dbReference type="Google" id="ProtNLM"/>
    </source>
</evidence>
<dbReference type="OrthoDB" id="25818at2759"/>
<gene>
    <name evidence="3" type="ORF">PPROV_000516000</name>
</gene>
<name>A0A830HHX4_9CHLO</name>
<reference evidence="3" key="1">
    <citation type="submission" date="2020-10" db="EMBL/GenBank/DDBJ databases">
        <title>Unveiling of a novel bifunctional photoreceptor, Dualchrome1, isolated from a cosmopolitan green alga.</title>
        <authorList>
            <person name="Suzuki S."/>
            <person name="Kawachi M."/>
        </authorList>
    </citation>
    <scope>NUCLEOTIDE SEQUENCE</scope>
    <source>
        <strain evidence="3">NIES 2893</strain>
    </source>
</reference>
<dbReference type="GO" id="GO:0031966">
    <property type="term" value="C:mitochondrial membrane"/>
    <property type="evidence" value="ECO:0007669"/>
    <property type="project" value="UniProtKB-SubCell"/>
</dbReference>
<dbReference type="SUPFAM" id="SSF51161">
    <property type="entry name" value="Trimeric LpxA-like enzymes"/>
    <property type="match status" value="1"/>
</dbReference>
<dbReference type="CDD" id="cd04645">
    <property type="entry name" value="LbH_gamma_CA_like"/>
    <property type="match status" value="1"/>
</dbReference>
<dbReference type="SMR" id="A0A830HHX4"/>
<dbReference type="Proteomes" id="UP000660262">
    <property type="component" value="Unassembled WGS sequence"/>
</dbReference>
<dbReference type="EMBL" id="BNJQ01000013">
    <property type="protein sequence ID" value="GHP06415.1"/>
    <property type="molecule type" value="Genomic_DNA"/>
</dbReference>
<dbReference type="PANTHER" id="PTHR13061:SF29">
    <property type="entry name" value="GAMMA CARBONIC ANHYDRASE-LIKE 1, MITOCHONDRIAL-RELATED"/>
    <property type="match status" value="1"/>
</dbReference>
<dbReference type="InterPro" id="IPR047324">
    <property type="entry name" value="LbH_gamma_CA-like"/>
</dbReference>
<proteinExistence type="inferred from homology"/>
<accession>A0A830HHX4</accession>
<dbReference type="PANTHER" id="PTHR13061">
    <property type="entry name" value="DYNACTIN SUBUNIT P25"/>
    <property type="match status" value="1"/>
</dbReference>
<dbReference type="InterPro" id="IPR011004">
    <property type="entry name" value="Trimer_LpxA-like_sf"/>
</dbReference>
<keyword evidence="4" id="KW-1185">Reference proteome</keyword>
<evidence type="ECO:0000256" key="2">
    <source>
        <dbReference type="ARBA" id="ARBA00034694"/>
    </source>
</evidence>
<evidence type="ECO:0000313" key="4">
    <source>
        <dbReference type="Proteomes" id="UP000660262"/>
    </source>
</evidence>
<comment type="subcellular location">
    <subcellularLocation>
        <location evidence="2">Mitochondrion membrane</location>
        <topology evidence="2">Peripheral membrane protein</topology>
        <orientation evidence="2">Matrix side</orientation>
    </subcellularLocation>
</comment>
<comment type="similarity">
    <text evidence="1">Belongs to the gamma-class carbonic anhydrase family.</text>
</comment>
<protein>
    <recommendedName>
        <fullName evidence="5">Gamma carbonic anhydrase</fullName>
    </recommendedName>
</protein>
<evidence type="ECO:0000313" key="3">
    <source>
        <dbReference type="EMBL" id="GHP06415.1"/>
    </source>
</evidence>